<accession>A0A4R3MNB9</accession>
<comment type="caution">
    <text evidence="1">The sequence shown here is derived from an EMBL/GenBank/DDBJ whole genome shotgun (WGS) entry which is preliminary data.</text>
</comment>
<dbReference type="EMBL" id="SMAL01000001">
    <property type="protein sequence ID" value="TCT16727.1"/>
    <property type="molecule type" value="Genomic_DNA"/>
</dbReference>
<evidence type="ECO:0000313" key="2">
    <source>
        <dbReference type="Proteomes" id="UP000294902"/>
    </source>
</evidence>
<reference evidence="1 2" key="1">
    <citation type="submission" date="2019-03" db="EMBL/GenBank/DDBJ databases">
        <title>Genomic Encyclopedia of Type Strains, Phase IV (KMG-IV): sequencing the most valuable type-strain genomes for metagenomic binning, comparative biology and taxonomic classification.</title>
        <authorList>
            <person name="Goeker M."/>
        </authorList>
    </citation>
    <scope>NUCLEOTIDE SEQUENCE [LARGE SCALE GENOMIC DNA]</scope>
    <source>
        <strain evidence="1 2">DSM 24629</strain>
    </source>
</reference>
<evidence type="ECO:0000313" key="1">
    <source>
        <dbReference type="EMBL" id="TCT16727.1"/>
    </source>
</evidence>
<name>A0A4R3MNB9_9FIRM</name>
<organism evidence="1 2">
    <name type="scientific">Natranaerovirga pectinivora</name>
    <dbReference type="NCBI Taxonomy" id="682400"/>
    <lineage>
        <taxon>Bacteria</taxon>
        <taxon>Bacillati</taxon>
        <taxon>Bacillota</taxon>
        <taxon>Clostridia</taxon>
        <taxon>Lachnospirales</taxon>
        <taxon>Natranaerovirgaceae</taxon>
        <taxon>Natranaerovirga</taxon>
    </lineage>
</organism>
<gene>
    <name evidence="1" type="ORF">EDC18_10122</name>
</gene>
<keyword evidence="2" id="KW-1185">Reference proteome</keyword>
<protein>
    <submittedName>
        <fullName evidence="1">Uncharacterized protein</fullName>
    </submittedName>
</protein>
<dbReference type="AlphaFoldDB" id="A0A4R3MNB9"/>
<sequence length="84" mass="9391">MNDTRGKKEVGCYMKNLKVCPKCNGIDIIRIPGKAGAYGTGNNIMTGSTIFSAVKVTRYLCCDCGYTEEWIDNKEDINKLRKSF</sequence>
<dbReference type="Proteomes" id="UP000294902">
    <property type="component" value="Unassembled WGS sequence"/>
</dbReference>
<proteinExistence type="predicted"/>